<gene>
    <name evidence="2" type="ORF">GSTENG00026339001</name>
</gene>
<feature type="non-terminal residue" evidence="2">
    <location>
        <position position="121"/>
    </location>
</feature>
<dbReference type="AlphaFoldDB" id="Q4RZT1"/>
<dbReference type="EMBL" id="CAAE01014786">
    <property type="protein sequence ID" value="CAG06101.1"/>
    <property type="molecule type" value="Genomic_DNA"/>
</dbReference>
<accession>Q4RZT1</accession>
<name>Q4RZT1_TETNG</name>
<proteinExistence type="predicted"/>
<reference evidence="2" key="1">
    <citation type="journal article" date="2004" name="Nature">
        <title>Genome duplication in the teleost fish Tetraodon nigroviridis reveals the early vertebrate proto-karyotype.</title>
        <authorList>
            <person name="Jaillon O."/>
            <person name="Aury J.-M."/>
            <person name="Brunet F."/>
            <person name="Petit J.-L."/>
            <person name="Stange-Thomann N."/>
            <person name="Mauceli E."/>
            <person name="Bouneau L."/>
            <person name="Fischer C."/>
            <person name="Ozouf-Costaz C."/>
            <person name="Bernot A."/>
            <person name="Nicaud S."/>
            <person name="Jaffe D."/>
            <person name="Fisher S."/>
            <person name="Lutfalla G."/>
            <person name="Dossat C."/>
            <person name="Segurens B."/>
            <person name="Dasilva C."/>
            <person name="Salanoubat M."/>
            <person name="Levy M."/>
            <person name="Boudet N."/>
            <person name="Castellano S."/>
            <person name="Anthouard V."/>
            <person name="Jubin C."/>
            <person name="Castelli V."/>
            <person name="Katinka M."/>
            <person name="Vacherie B."/>
            <person name="Biemont C."/>
            <person name="Skalli Z."/>
            <person name="Cattolico L."/>
            <person name="Poulain J."/>
            <person name="De Berardinis V."/>
            <person name="Cruaud C."/>
            <person name="Duprat S."/>
            <person name="Brottier P."/>
            <person name="Coutanceau J.-P."/>
            <person name="Gouzy J."/>
            <person name="Parra G."/>
            <person name="Lardier G."/>
            <person name="Chapple C."/>
            <person name="McKernan K.J."/>
            <person name="McEwan P."/>
            <person name="Bosak S."/>
            <person name="Kellis M."/>
            <person name="Volff J.-N."/>
            <person name="Guigo R."/>
            <person name="Zody M.C."/>
            <person name="Mesirov J."/>
            <person name="Lindblad-Toh K."/>
            <person name="Birren B."/>
            <person name="Nusbaum C."/>
            <person name="Kahn D."/>
            <person name="Robinson-Rechavi M."/>
            <person name="Laudet V."/>
            <person name="Schachter V."/>
            <person name="Quetier F."/>
            <person name="Saurin W."/>
            <person name="Scarpelli C."/>
            <person name="Wincker P."/>
            <person name="Lander E.S."/>
            <person name="Weissenbach J."/>
            <person name="Roest Crollius H."/>
        </authorList>
    </citation>
    <scope>NUCLEOTIDE SEQUENCE [LARGE SCALE GENOMIC DNA]</scope>
</reference>
<evidence type="ECO:0000256" key="1">
    <source>
        <dbReference type="SAM" id="MobiDB-lite"/>
    </source>
</evidence>
<feature type="region of interest" description="Disordered" evidence="1">
    <location>
        <begin position="59"/>
        <end position="100"/>
    </location>
</feature>
<comment type="caution">
    <text evidence="2">The sequence shown here is derived from an EMBL/GenBank/DDBJ whole genome shotgun (WGS) entry which is preliminary data.</text>
</comment>
<reference evidence="2" key="2">
    <citation type="submission" date="2004-02" db="EMBL/GenBank/DDBJ databases">
        <authorList>
            <consortium name="Genoscope"/>
            <consortium name="Whitehead Institute Centre for Genome Research"/>
        </authorList>
    </citation>
    <scope>NUCLEOTIDE SEQUENCE</scope>
</reference>
<protein>
    <submittedName>
        <fullName evidence="2">(spotted green pufferfish) hypothetical protein</fullName>
    </submittedName>
</protein>
<evidence type="ECO:0000313" key="2">
    <source>
        <dbReference type="EMBL" id="CAG06101.1"/>
    </source>
</evidence>
<dbReference type="KEGG" id="tng:GSTEN00026339G001"/>
<sequence length="121" mass="13063">CVEGRSELLILCGYIGAFTGRQRDSTPALYLHSTNTPGAGVFTGGREIGNFPQRCADVGQGEPLLAPGNGTPHQPLLSGRASGGRGEAEKEKRRSISQADDPFKFQTRGFFVCLFFRVPDF</sequence>
<organism evidence="2">
    <name type="scientific">Tetraodon nigroviridis</name>
    <name type="common">Spotted green pufferfish</name>
    <name type="synonym">Chelonodon nigroviridis</name>
    <dbReference type="NCBI Taxonomy" id="99883"/>
    <lineage>
        <taxon>Eukaryota</taxon>
        <taxon>Metazoa</taxon>
        <taxon>Chordata</taxon>
        <taxon>Craniata</taxon>
        <taxon>Vertebrata</taxon>
        <taxon>Euteleostomi</taxon>
        <taxon>Actinopterygii</taxon>
        <taxon>Neopterygii</taxon>
        <taxon>Teleostei</taxon>
        <taxon>Neoteleostei</taxon>
        <taxon>Acanthomorphata</taxon>
        <taxon>Eupercaria</taxon>
        <taxon>Tetraodontiformes</taxon>
        <taxon>Tetradontoidea</taxon>
        <taxon>Tetraodontidae</taxon>
        <taxon>Tetraodon</taxon>
    </lineage>
</organism>